<dbReference type="EMBL" id="CP060719">
    <property type="protein sequence ID" value="QNN71211.1"/>
    <property type="molecule type" value="Genomic_DNA"/>
</dbReference>
<keyword evidence="10" id="KW-1185">Reference proteome</keyword>
<keyword evidence="3" id="KW-0472">Membrane</keyword>
<dbReference type="Proteomes" id="UP000515804">
    <property type="component" value="Chromosome"/>
</dbReference>
<dbReference type="KEGG" id="tcn:H9L16_06545"/>
<keyword evidence="4" id="KW-0564">Palmitate</keyword>
<keyword evidence="2 8" id="KW-0732">Signal</keyword>
<proteinExistence type="predicted"/>
<keyword evidence="6 9" id="KW-0449">Lipoprotein</keyword>
<evidence type="ECO:0000256" key="2">
    <source>
        <dbReference type="ARBA" id="ARBA00022729"/>
    </source>
</evidence>
<organism evidence="9 10">
    <name type="scientific">Thermomonas carbonis</name>
    <dbReference type="NCBI Taxonomy" id="1463158"/>
    <lineage>
        <taxon>Bacteria</taxon>
        <taxon>Pseudomonadati</taxon>
        <taxon>Pseudomonadota</taxon>
        <taxon>Gammaproteobacteria</taxon>
        <taxon>Lysobacterales</taxon>
        <taxon>Lysobacteraceae</taxon>
        <taxon>Thermomonas</taxon>
    </lineage>
</organism>
<dbReference type="NCBIfam" id="NF047847">
    <property type="entry name" value="SS_mature_LptM"/>
    <property type="match status" value="1"/>
</dbReference>
<keyword evidence="5" id="KW-0998">Cell outer membrane</keyword>
<feature type="chain" id="PRO_5028929887" evidence="8">
    <location>
        <begin position="22"/>
        <end position="58"/>
    </location>
</feature>
<dbReference type="PROSITE" id="PS51257">
    <property type="entry name" value="PROKAR_LIPOPROTEIN"/>
    <property type="match status" value="1"/>
</dbReference>
<dbReference type="GO" id="GO:0009279">
    <property type="term" value="C:cell outer membrane"/>
    <property type="evidence" value="ECO:0007669"/>
    <property type="project" value="UniProtKB-SubCell"/>
</dbReference>
<name>A0A7G9STN6_9GAMM</name>
<sequence length="58" mass="5889">MIKRLAFATFLLCLLSACGNKGPLVMPDAPVDLPAPPADTPAPATTPESASGTPAARR</sequence>
<accession>A0A7G9STN6</accession>
<feature type="region of interest" description="Disordered" evidence="7">
    <location>
        <begin position="27"/>
        <end position="58"/>
    </location>
</feature>
<evidence type="ECO:0000256" key="7">
    <source>
        <dbReference type="SAM" id="MobiDB-lite"/>
    </source>
</evidence>
<comment type="subcellular location">
    <subcellularLocation>
        <location evidence="1">Cell outer membrane</location>
        <topology evidence="1">Lipid-anchor</topology>
    </subcellularLocation>
</comment>
<dbReference type="InterPro" id="IPR032831">
    <property type="entry name" value="LptM_cons"/>
</dbReference>
<evidence type="ECO:0000256" key="4">
    <source>
        <dbReference type="ARBA" id="ARBA00023139"/>
    </source>
</evidence>
<evidence type="ECO:0000256" key="3">
    <source>
        <dbReference type="ARBA" id="ARBA00023136"/>
    </source>
</evidence>
<dbReference type="RefSeq" id="WP_187553726.1">
    <property type="nucleotide sequence ID" value="NZ_BMZL01000002.1"/>
</dbReference>
<dbReference type="Pfam" id="PF13627">
    <property type="entry name" value="LptM_cons"/>
    <property type="match status" value="1"/>
</dbReference>
<gene>
    <name evidence="9" type="ORF">H9L16_06545</name>
</gene>
<evidence type="ECO:0000313" key="10">
    <source>
        <dbReference type="Proteomes" id="UP000515804"/>
    </source>
</evidence>
<reference evidence="9 10" key="1">
    <citation type="submission" date="2020-08" db="EMBL/GenBank/DDBJ databases">
        <title>Genome sequence of Thermomonas carbonis KCTC 42013T.</title>
        <authorList>
            <person name="Hyun D.-W."/>
            <person name="Bae J.-W."/>
        </authorList>
    </citation>
    <scope>NUCLEOTIDE SEQUENCE [LARGE SCALE GENOMIC DNA]</scope>
    <source>
        <strain evidence="9 10">KCTC 42013</strain>
    </source>
</reference>
<evidence type="ECO:0000256" key="6">
    <source>
        <dbReference type="ARBA" id="ARBA00023288"/>
    </source>
</evidence>
<protein>
    <submittedName>
        <fullName evidence="9">Lipoprotein</fullName>
    </submittedName>
</protein>
<dbReference type="AlphaFoldDB" id="A0A7G9STN6"/>
<evidence type="ECO:0000313" key="9">
    <source>
        <dbReference type="EMBL" id="QNN71211.1"/>
    </source>
</evidence>
<feature type="compositionally biased region" description="Low complexity" evidence="7">
    <location>
        <begin position="41"/>
        <end position="58"/>
    </location>
</feature>
<evidence type="ECO:0000256" key="1">
    <source>
        <dbReference type="ARBA" id="ARBA00004459"/>
    </source>
</evidence>
<feature type="signal peptide" evidence="8">
    <location>
        <begin position="1"/>
        <end position="21"/>
    </location>
</feature>
<evidence type="ECO:0000256" key="8">
    <source>
        <dbReference type="SAM" id="SignalP"/>
    </source>
</evidence>
<evidence type="ECO:0000256" key="5">
    <source>
        <dbReference type="ARBA" id="ARBA00023237"/>
    </source>
</evidence>